<proteinExistence type="predicted"/>
<accession>A0A089ZVW9</accession>
<dbReference type="STRING" id="2162.BRM9_2364"/>
<dbReference type="InterPro" id="IPR031009">
    <property type="entry name" value="Tcm_partner"/>
</dbReference>
<protein>
    <recommendedName>
        <fullName evidence="1">GMT-like wHTH domain-containing protein</fullName>
    </recommendedName>
</protein>
<evidence type="ECO:0000313" key="2">
    <source>
        <dbReference type="EMBL" id="AIS33164.1"/>
    </source>
</evidence>
<dbReference type="InterPro" id="IPR054339">
    <property type="entry name" value="GMT_wHTH"/>
</dbReference>
<gene>
    <name evidence="2" type="ORF">BRM9_2364</name>
</gene>
<name>A0A089ZVW9_METFO</name>
<dbReference type="Pfam" id="PF22560">
    <property type="entry name" value="GMT-wHTH"/>
    <property type="match status" value="1"/>
</dbReference>
<reference evidence="2 3" key="1">
    <citation type="submission" date="2013-12" db="EMBL/GenBank/DDBJ databases">
        <title>The complete genome sequence of Methanobacterium sp. BRM9.</title>
        <authorList>
            <consortium name="Pastoral Greenhouse Gas Research Consortium"/>
            <person name="Kelly W.J."/>
            <person name="Leahy S.C."/>
            <person name="Perry R."/>
            <person name="Li D."/>
            <person name="Altermann E."/>
            <person name="Lambie S.C."/>
            <person name="Attwood G.T."/>
        </authorList>
    </citation>
    <scope>NUCLEOTIDE SEQUENCE [LARGE SCALE GENOMIC DNA]</scope>
    <source>
        <strain evidence="2 3">BRM9</strain>
    </source>
</reference>
<dbReference type="Proteomes" id="UP000029661">
    <property type="component" value="Chromosome"/>
</dbReference>
<dbReference type="KEGG" id="mfc:BRM9_2364"/>
<evidence type="ECO:0000313" key="3">
    <source>
        <dbReference type="Proteomes" id="UP000029661"/>
    </source>
</evidence>
<organism evidence="2 3">
    <name type="scientific">Methanobacterium formicicum</name>
    <dbReference type="NCBI Taxonomy" id="2162"/>
    <lineage>
        <taxon>Archaea</taxon>
        <taxon>Methanobacteriati</taxon>
        <taxon>Methanobacteriota</taxon>
        <taxon>Methanomada group</taxon>
        <taxon>Methanobacteria</taxon>
        <taxon>Methanobacteriales</taxon>
        <taxon>Methanobacteriaceae</taxon>
        <taxon>Methanobacterium</taxon>
    </lineage>
</organism>
<feature type="domain" description="GMT-like wHTH" evidence="1">
    <location>
        <begin position="276"/>
        <end position="335"/>
    </location>
</feature>
<dbReference type="NCBIfam" id="TIGR04474">
    <property type="entry name" value="tcm_partner"/>
    <property type="match status" value="1"/>
</dbReference>
<sequence length="366" mass="43187">MIQLTIRSTIWELEPHTAAKHVILEKYLGAWFPIMGTTNGRILYVDGFSGPGKYKNGELGSPLIALNLAKDHIHFDKLRSQIVFYFIEADEDRCLHLEKLLDDIDIPENFRVQAICDTFVNTLTSIFERLDEQNKNLAPSFLFIDPFGYSQIPFHVIKKIMSYNRCEVLITFMYDYINRFIEQEDRAHLFDQLFGTDEWRKISTSENSEDRKDFVHNLYVSQLKDEANIKYVRSFEMVNKKGHTEYFLIFGTNSIDGLKHMKYAMWKVDDVGDFRFSDRTDQNQTVLFEKTPNYEQLKTILIDKFKGQTVSVEELELFILEQTPFRESHYKRQILKPMETADSPEIEVFNRKRRNTYPPGCEIKFL</sequence>
<evidence type="ECO:0000259" key="1">
    <source>
        <dbReference type="Pfam" id="PF22560"/>
    </source>
</evidence>
<dbReference type="EMBL" id="CP006933">
    <property type="protein sequence ID" value="AIS33164.1"/>
    <property type="molecule type" value="Genomic_DNA"/>
</dbReference>
<dbReference type="AlphaFoldDB" id="A0A089ZVW9"/>